<dbReference type="PANTHER" id="PTHR12281">
    <property type="entry name" value="RP42 RELATED"/>
    <property type="match status" value="1"/>
</dbReference>
<evidence type="ECO:0000313" key="5">
    <source>
        <dbReference type="Proteomes" id="UP000275078"/>
    </source>
</evidence>
<accession>A0A3N4IB71</accession>
<dbReference type="GO" id="GO:0097602">
    <property type="term" value="F:cullin family protein binding"/>
    <property type="evidence" value="ECO:0007669"/>
    <property type="project" value="TreeGrafter"/>
</dbReference>
<evidence type="ECO:0000256" key="2">
    <source>
        <dbReference type="SAM" id="MobiDB-lite"/>
    </source>
</evidence>
<evidence type="ECO:0000256" key="1">
    <source>
        <dbReference type="RuleBase" id="RU410713"/>
    </source>
</evidence>
<dbReference type="InterPro" id="IPR042460">
    <property type="entry name" value="DCN1-like_PONY"/>
</dbReference>
<sequence>MPPKKATKQTTAAPAAPRRTTRSSTRAENAAEPPVSEKPTTTTTTRIHVPAPISPDQTPVKATTKKAAPKKAAPKKATPTKTPPTKAAPKKVTPTKTAPAKAAPTKTPPTKASPPKNPPAKVVPTKAAAPSNLSTTTKAGTKRKLTETNKVEADGGVAKKKPRTVEDSVSEWFNGLATGVDVNKDTLTTDSIMPWMENLNINLEGPTFLVMVYKLQVQKDNIPTLFEITRRDFVAGMMANKIKNNKELLVCLEKWLKELLPDPTSKGFMAFYNWCFQYVKGATERKTVTLEEAVEFMEVLLDPRRYKLHFSSEELQDAKEDVGTGKFPHRKAFCTFLREKAPVKGINKDQWESLLALNSTVPWSMESYNPMGAWPSLYDEYAEWHKEQYSSTGKSRDSATGNGSSMELDDEDDWQSRL</sequence>
<evidence type="ECO:0000313" key="4">
    <source>
        <dbReference type="EMBL" id="RPA82696.1"/>
    </source>
</evidence>
<comment type="function">
    <text evidence="1">Neddylation of cullins play an essential role in the regulation of SCF-type complexes activity.</text>
</comment>
<dbReference type="GO" id="GO:0045116">
    <property type="term" value="P:protein neddylation"/>
    <property type="evidence" value="ECO:0007669"/>
    <property type="project" value="TreeGrafter"/>
</dbReference>
<dbReference type="InterPro" id="IPR014764">
    <property type="entry name" value="DCN-prot"/>
</dbReference>
<feature type="compositionally biased region" description="Polar residues" evidence="2">
    <location>
        <begin position="389"/>
        <end position="405"/>
    </location>
</feature>
<dbReference type="GO" id="GO:0032182">
    <property type="term" value="F:ubiquitin-like protein binding"/>
    <property type="evidence" value="ECO:0007669"/>
    <property type="project" value="TreeGrafter"/>
</dbReference>
<gene>
    <name evidence="4" type="ORF">BJ508DRAFT_375462</name>
</gene>
<dbReference type="Gene3D" id="1.10.238.200">
    <property type="entry name" value="Cullin, PONY binding domain"/>
    <property type="match status" value="1"/>
</dbReference>
<name>A0A3N4IB71_ASCIM</name>
<dbReference type="GO" id="GO:0000151">
    <property type="term" value="C:ubiquitin ligase complex"/>
    <property type="evidence" value="ECO:0007669"/>
    <property type="project" value="TreeGrafter"/>
</dbReference>
<dbReference type="PROSITE" id="PS51229">
    <property type="entry name" value="DCUN1"/>
    <property type="match status" value="1"/>
</dbReference>
<reference evidence="4 5" key="1">
    <citation type="journal article" date="2018" name="Nat. Ecol. Evol.">
        <title>Pezizomycetes genomes reveal the molecular basis of ectomycorrhizal truffle lifestyle.</title>
        <authorList>
            <person name="Murat C."/>
            <person name="Payen T."/>
            <person name="Noel B."/>
            <person name="Kuo A."/>
            <person name="Morin E."/>
            <person name="Chen J."/>
            <person name="Kohler A."/>
            <person name="Krizsan K."/>
            <person name="Balestrini R."/>
            <person name="Da Silva C."/>
            <person name="Montanini B."/>
            <person name="Hainaut M."/>
            <person name="Levati E."/>
            <person name="Barry K.W."/>
            <person name="Belfiori B."/>
            <person name="Cichocki N."/>
            <person name="Clum A."/>
            <person name="Dockter R.B."/>
            <person name="Fauchery L."/>
            <person name="Guy J."/>
            <person name="Iotti M."/>
            <person name="Le Tacon F."/>
            <person name="Lindquist E.A."/>
            <person name="Lipzen A."/>
            <person name="Malagnac F."/>
            <person name="Mello A."/>
            <person name="Molinier V."/>
            <person name="Miyauchi S."/>
            <person name="Poulain J."/>
            <person name="Riccioni C."/>
            <person name="Rubini A."/>
            <person name="Sitrit Y."/>
            <person name="Splivallo R."/>
            <person name="Traeger S."/>
            <person name="Wang M."/>
            <person name="Zifcakova L."/>
            <person name="Wipf D."/>
            <person name="Zambonelli A."/>
            <person name="Paolocci F."/>
            <person name="Nowrousian M."/>
            <person name="Ottonello S."/>
            <person name="Baldrian P."/>
            <person name="Spatafora J.W."/>
            <person name="Henrissat B."/>
            <person name="Nagy L.G."/>
            <person name="Aury J.M."/>
            <person name="Wincker P."/>
            <person name="Grigoriev I.V."/>
            <person name="Bonfante P."/>
            <person name="Martin F.M."/>
        </authorList>
    </citation>
    <scope>NUCLEOTIDE SEQUENCE [LARGE SCALE GENOMIC DNA]</scope>
    <source>
        <strain evidence="4 5">RN42</strain>
    </source>
</reference>
<dbReference type="STRING" id="1160509.A0A3N4IB71"/>
<dbReference type="AlphaFoldDB" id="A0A3N4IB71"/>
<feature type="compositionally biased region" description="Low complexity" evidence="2">
    <location>
        <begin position="119"/>
        <end position="130"/>
    </location>
</feature>
<dbReference type="Proteomes" id="UP000275078">
    <property type="component" value="Unassembled WGS sequence"/>
</dbReference>
<protein>
    <recommendedName>
        <fullName evidence="1">Defective in cullin neddylation protein</fullName>
    </recommendedName>
</protein>
<feature type="compositionally biased region" description="Acidic residues" evidence="2">
    <location>
        <begin position="407"/>
        <end position="418"/>
    </location>
</feature>
<dbReference type="InterPro" id="IPR005176">
    <property type="entry name" value="PONY_dom"/>
</dbReference>
<feature type="region of interest" description="Disordered" evidence="2">
    <location>
        <begin position="389"/>
        <end position="418"/>
    </location>
</feature>
<dbReference type="EMBL" id="ML119669">
    <property type="protein sequence ID" value="RPA82696.1"/>
    <property type="molecule type" value="Genomic_DNA"/>
</dbReference>
<feature type="domain" description="DCUN1" evidence="3">
    <location>
        <begin position="164"/>
        <end position="386"/>
    </location>
</feature>
<keyword evidence="5" id="KW-1185">Reference proteome</keyword>
<feature type="compositionally biased region" description="Basic residues" evidence="2">
    <location>
        <begin position="63"/>
        <end position="74"/>
    </location>
</feature>
<evidence type="ECO:0000259" key="3">
    <source>
        <dbReference type="PROSITE" id="PS51229"/>
    </source>
</evidence>
<proteinExistence type="predicted"/>
<organism evidence="4 5">
    <name type="scientific">Ascobolus immersus RN42</name>
    <dbReference type="NCBI Taxonomy" id="1160509"/>
    <lineage>
        <taxon>Eukaryota</taxon>
        <taxon>Fungi</taxon>
        <taxon>Dikarya</taxon>
        <taxon>Ascomycota</taxon>
        <taxon>Pezizomycotina</taxon>
        <taxon>Pezizomycetes</taxon>
        <taxon>Pezizales</taxon>
        <taxon>Ascobolaceae</taxon>
        <taxon>Ascobolus</taxon>
    </lineage>
</organism>
<feature type="compositionally biased region" description="Low complexity" evidence="2">
    <location>
        <begin position="75"/>
        <end position="110"/>
    </location>
</feature>
<dbReference type="PANTHER" id="PTHR12281:SF31">
    <property type="entry name" value="DCN1-LIKE PROTEIN 3"/>
    <property type="match status" value="1"/>
</dbReference>
<dbReference type="GO" id="GO:0031624">
    <property type="term" value="F:ubiquitin conjugating enzyme binding"/>
    <property type="evidence" value="ECO:0007669"/>
    <property type="project" value="TreeGrafter"/>
</dbReference>
<dbReference type="Gene3D" id="1.10.238.10">
    <property type="entry name" value="EF-hand"/>
    <property type="match status" value="1"/>
</dbReference>
<dbReference type="Pfam" id="PF03556">
    <property type="entry name" value="Cullin_binding"/>
    <property type="match status" value="1"/>
</dbReference>
<feature type="region of interest" description="Disordered" evidence="2">
    <location>
        <begin position="1"/>
        <end position="142"/>
    </location>
</feature>
<feature type="compositionally biased region" description="Low complexity" evidence="2">
    <location>
        <begin position="8"/>
        <end position="27"/>
    </location>
</feature>
<dbReference type="OrthoDB" id="27198at2759"/>